<dbReference type="GO" id="GO:0020037">
    <property type="term" value="F:heme binding"/>
    <property type="evidence" value="ECO:0007669"/>
    <property type="project" value="InterPro"/>
</dbReference>
<evidence type="ECO:0000256" key="4">
    <source>
        <dbReference type="PIRSR" id="PIRSR000005-1"/>
    </source>
</evidence>
<dbReference type="Pfam" id="PF00034">
    <property type="entry name" value="Cytochrom_C"/>
    <property type="match status" value="1"/>
</dbReference>
<comment type="caution">
    <text evidence="8">The sequence shown here is derived from an EMBL/GenBank/DDBJ whole genome shotgun (WGS) entry which is preliminary data.</text>
</comment>
<name>A0A432LP39_9GAMM</name>
<dbReference type="OrthoDB" id="9773456at2"/>
<accession>A0A432LP39</accession>
<feature type="signal peptide" evidence="6">
    <location>
        <begin position="1"/>
        <end position="21"/>
    </location>
</feature>
<feature type="domain" description="Cytochrome c" evidence="7">
    <location>
        <begin position="120"/>
        <end position="211"/>
    </location>
</feature>
<keyword evidence="3 5" id="KW-0408">Iron</keyword>
<feature type="binding site" description="covalent" evidence="4">
    <location>
        <position position="44"/>
    </location>
    <ligand>
        <name>heme c</name>
        <dbReference type="ChEBI" id="CHEBI:61717"/>
        <label>1</label>
    </ligand>
</feature>
<evidence type="ECO:0000256" key="1">
    <source>
        <dbReference type="ARBA" id="ARBA00022617"/>
    </source>
</evidence>
<dbReference type="Proteomes" id="UP000267077">
    <property type="component" value="Unassembled WGS sequence"/>
</dbReference>
<dbReference type="InterPro" id="IPR009056">
    <property type="entry name" value="Cyt_c-like_dom"/>
</dbReference>
<feature type="binding site" description="axial binding residue" evidence="5">
    <location>
        <position position="146"/>
    </location>
    <ligand>
        <name>heme c</name>
        <dbReference type="ChEBI" id="CHEBI:61717"/>
        <label>2</label>
    </ligand>
    <ligandPart>
        <name>Fe</name>
        <dbReference type="ChEBI" id="CHEBI:18248"/>
    </ligandPart>
</feature>
<keyword evidence="9" id="KW-1185">Reference proteome</keyword>
<feature type="domain" description="Cytochrome c" evidence="7">
    <location>
        <begin position="21"/>
        <end position="108"/>
    </location>
</feature>
<proteinExistence type="predicted"/>
<dbReference type="InterPro" id="IPR050597">
    <property type="entry name" value="Cytochrome_c_Oxidase_Subunit"/>
</dbReference>
<evidence type="ECO:0000259" key="7">
    <source>
        <dbReference type="PROSITE" id="PS51007"/>
    </source>
</evidence>
<evidence type="ECO:0000313" key="9">
    <source>
        <dbReference type="Proteomes" id="UP000267077"/>
    </source>
</evidence>
<dbReference type="GO" id="GO:0005506">
    <property type="term" value="F:iron ion binding"/>
    <property type="evidence" value="ECO:0007669"/>
    <property type="project" value="InterPro"/>
</dbReference>
<keyword evidence="2 5" id="KW-0479">Metal-binding</keyword>
<dbReference type="SUPFAM" id="SSF46626">
    <property type="entry name" value="Cytochrome c"/>
    <property type="match status" value="2"/>
</dbReference>
<keyword evidence="6" id="KW-0732">Signal</keyword>
<organism evidence="8 9">
    <name type="scientific">Dyella dinghuensis</name>
    <dbReference type="NCBI Taxonomy" id="1920169"/>
    <lineage>
        <taxon>Bacteria</taxon>
        <taxon>Pseudomonadati</taxon>
        <taxon>Pseudomonadota</taxon>
        <taxon>Gammaproteobacteria</taxon>
        <taxon>Lysobacterales</taxon>
        <taxon>Rhodanobacteraceae</taxon>
        <taxon>Dyella</taxon>
    </lineage>
</organism>
<dbReference type="AlphaFoldDB" id="A0A432LP39"/>
<evidence type="ECO:0000256" key="2">
    <source>
        <dbReference type="ARBA" id="ARBA00022723"/>
    </source>
</evidence>
<dbReference type="Gene3D" id="1.10.760.10">
    <property type="entry name" value="Cytochrome c-like domain"/>
    <property type="match status" value="2"/>
</dbReference>
<evidence type="ECO:0000256" key="6">
    <source>
        <dbReference type="SAM" id="SignalP"/>
    </source>
</evidence>
<evidence type="ECO:0000313" key="8">
    <source>
        <dbReference type="EMBL" id="RUL61590.1"/>
    </source>
</evidence>
<dbReference type="PANTHER" id="PTHR33751:SF11">
    <property type="entry name" value="BLL4483 PROTEIN"/>
    <property type="match status" value="1"/>
</dbReference>
<feature type="binding site" description="covalent" evidence="4">
    <location>
        <position position="142"/>
    </location>
    <ligand>
        <name>heme c</name>
        <dbReference type="ChEBI" id="CHEBI:61717"/>
        <label>2</label>
    </ligand>
</feature>
<dbReference type="InterPro" id="IPR036909">
    <property type="entry name" value="Cyt_c-like_dom_sf"/>
</dbReference>
<protein>
    <submittedName>
        <fullName evidence="8">C-type cytochrome</fullName>
    </submittedName>
</protein>
<evidence type="ECO:0000256" key="5">
    <source>
        <dbReference type="PIRSR" id="PIRSR000005-2"/>
    </source>
</evidence>
<reference evidence="8 9" key="1">
    <citation type="submission" date="2018-12" db="EMBL/GenBank/DDBJ databases">
        <title>Dyella dinghuensis sp. nov. DHOA06 and Dyella choica sp. nov. 4M-K27, isolated from forest soil.</title>
        <authorList>
            <person name="Qiu L.-H."/>
            <person name="Gao Z.-H."/>
        </authorList>
    </citation>
    <scope>NUCLEOTIDE SEQUENCE [LARGE SCALE GENOMIC DNA]</scope>
    <source>
        <strain evidence="8 9">DHOA06</strain>
    </source>
</reference>
<feature type="binding site" description="covalent" evidence="4">
    <location>
        <position position="41"/>
    </location>
    <ligand>
        <name>heme c</name>
        <dbReference type="ChEBI" id="CHEBI:61717"/>
        <label>1</label>
    </ligand>
</feature>
<dbReference type="InterPro" id="IPR024167">
    <property type="entry name" value="Cytochrome_c4-like"/>
</dbReference>
<dbReference type="PROSITE" id="PS51007">
    <property type="entry name" value="CYTC"/>
    <property type="match status" value="2"/>
</dbReference>
<comment type="PTM">
    <text evidence="4">Binds 2 heme c groups covalently per subunit.</text>
</comment>
<feature type="binding site" description="axial binding residue" evidence="5">
    <location>
        <position position="45"/>
    </location>
    <ligand>
        <name>heme c</name>
        <dbReference type="ChEBI" id="CHEBI:61717"/>
        <label>1</label>
    </ligand>
    <ligandPart>
        <name>Fe</name>
        <dbReference type="ChEBI" id="CHEBI:18248"/>
    </ligandPart>
</feature>
<dbReference type="RefSeq" id="WP_126675298.1">
    <property type="nucleotide sequence ID" value="NZ_RYZR01000008.1"/>
</dbReference>
<dbReference type="EMBL" id="RYZR01000008">
    <property type="protein sequence ID" value="RUL61590.1"/>
    <property type="molecule type" value="Genomic_DNA"/>
</dbReference>
<evidence type="ECO:0000256" key="3">
    <source>
        <dbReference type="ARBA" id="ARBA00023004"/>
    </source>
</evidence>
<dbReference type="PIRSF" id="PIRSF000005">
    <property type="entry name" value="Cytochrome_c4"/>
    <property type="match status" value="1"/>
</dbReference>
<feature type="binding site" description="axial binding residue" evidence="5">
    <location>
        <position position="188"/>
    </location>
    <ligand>
        <name>heme c</name>
        <dbReference type="ChEBI" id="CHEBI:61717"/>
        <label>2</label>
    </ligand>
    <ligandPart>
        <name>Fe</name>
        <dbReference type="ChEBI" id="CHEBI:18248"/>
    </ligandPart>
</feature>
<dbReference type="GO" id="GO:0042597">
    <property type="term" value="C:periplasmic space"/>
    <property type="evidence" value="ECO:0007669"/>
    <property type="project" value="InterPro"/>
</dbReference>
<keyword evidence="1 4" id="KW-0349">Heme</keyword>
<feature type="chain" id="PRO_5019384638" evidence="6">
    <location>
        <begin position="22"/>
        <end position="220"/>
    </location>
</feature>
<sequence>MKAFHIITLLLGLLGAFAALADTPDGATLAHQGNGHGVAPCLACHGADGGGQAAAGFPRLAGLPQAYLRKQLDDFANGSRTNATMQPIATGLSDAERDAVTAYYSKLPIPSAQSANAPTGDDAQLAQILATRGRWSKGLPACEQCHGPGGVGVGDHFPALAAQSSVYLSNELHAWQQGSRHNDPLQLMQGVASKLSDSDISAISAWYAAQPAVLPKEGQP</sequence>
<dbReference type="GO" id="GO:0009055">
    <property type="term" value="F:electron transfer activity"/>
    <property type="evidence" value="ECO:0007669"/>
    <property type="project" value="InterPro"/>
</dbReference>
<gene>
    <name evidence="8" type="ORF">EKH79_18335</name>
</gene>
<feature type="binding site" description="covalent" evidence="4">
    <location>
        <position position="145"/>
    </location>
    <ligand>
        <name>heme c</name>
        <dbReference type="ChEBI" id="CHEBI:61717"/>
        <label>2</label>
    </ligand>
</feature>
<feature type="binding site" description="axial binding residue" evidence="5">
    <location>
        <position position="85"/>
    </location>
    <ligand>
        <name>heme c</name>
        <dbReference type="ChEBI" id="CHEBI:61717"/>
        <label>1</label>
    </ligand>
    <ligandPart>
        <name>Fe</name>
        <dbReference type="ChEBI" id="CHEBI:18248"/>
    </ligandPart>
</feature>
<dbReference type="PANTHER" id="PTHR33751">
    <property type="entry name" value="CBB3-TYPE CYTOCHROME C OXIDASE SUBUNIT FIXP"/>
    <property type="match status" value="1"/>
</dbReference>